<evidence type="ECO:0000313" key="2">
    <source>
        <dbReference type="Proteomes" id="UP000704762"/>
    </source>
</evidence>
<keyword evidence="2" id="KW-1185">Reference proteome</keyword>
<organism evidence="1 2">
    <name type="scientific">Microlunatus panaciterrae</name>
    <dbReference type="NCBI Taxonomy" id="400768"/>
    <lineage>
        <taxon>Bacteria</taxon>
        <taxon>Bacillati</taxon>
        <taxon>Actinomycetota</taxon>
        <taxon>Actinomycetes</taxon>
        <taxon>Propionibacteriales</taxon>
        <taxon>Propionibacteriaceae</taxon>
        <taxon>Microlunatus</taxon>
    </lineage>
</organism>
<sequence length="222" mass="24539">MTDDTRSGHARRVWGQLPAGAEQVLSETMTPTDLQSLQLAVARTRAEQVSPARLMRRWSEDRFVRPAEVDPRRLSRLEATLWELLPDTFAGVALSPVAPLGTCTAVGAADQNRVLSTVRNSEVVSDQTNVLAVEAARRRGLDPTADVHLASCHRVLRTQRFPAGFSSHFTLFALVSSARDHGSARTEADLLSLHLRYWQRVLEVVLGPGRARSTTPCSTHRR</sequence>
<reference evidence="1 2" key="1">
    <citation type="submission" date="2021-01" db="EMBL/GenBank/DDBJ databases">
        <title>Sequencing the genomes of 1000 actinobacteria strains.</title>
        <authorList>
            <person name="Klenk H.-P."/>
        </authorList>
    </citation>
    <scope>NUCLEOTIDE SEQUENCE [LARGE SCALE GENOMIC DNA]</scope>
    <source>
        <strain evidence="1 2">DSM 18662</strain>
    </source>
</reference>
<gene>
    <name evidence="1" type="ORF">JOE57_002977</name>
</gene>
<protein>
    <submittedName>
        <fullName evidence="1">Uncharacterized protein</fullName>
    </submittedName>
</protein>
<dbReference type="Proteomes" id="UP000704762">
    <property type="component" value="Unassembled WGS sequence"/>
</dbReference>
<evidence type="ECO:0000313" key="1">
    <source>
        <dbReference type="EMBL" id="MBM7800056.1"/>
    </source>
</evidence>
<name>A0ABS2RPF3_9ACTN</name>
<comment type="caution">
    <text evidence="1">The sequence shown here is derived from an EMBL/GenBank/DDBJ whole genome shotgun (WGS) entry which is preliminary data.</text>
</comment>
<proteinExistence type="predicted"/>
<dbReference type="RefSeq" id="WP_239578964.1">
    <property type="nucleotide sequence ID" value="NZ_BAAAQP010000003.1"/>
</dbReference>
<accession>A0ABS2RPF3</accession>
<dbReference type="EMBL" id="JAFBCF010000001">
    <property type="protein sequence ID" value="MBM7800056.1"/>
    <property type="molecule type" value="Genomic_DNA"/>
</dbReference>